<evidence type="ECO:0000259" key="8">
    <source>
        <dbReference type="Pfam" id="PF07669"/>
    </source>
</evidence>
<comment type="catalytic activity">
    <reaction evidence="7">
        <text>a 2'-deoxyadenosine in DNA + S-adenosyl-L-methionine = an N(6)-methyl-2'-deoxyadenosine in DNA + S-adenosyl-L-homocysteine + H(+)</text>
        <dbReference type="Rhea" id="RHEA:15197"/>
        <dbReference type="Rhea" id="RHEA-COMP:12418"/>
        <dbReference type="Rhea" id="RHEA-COMP:12419"/>
        <dbReference type="ChEBI" id="CHEBI:15378"/>
        <dbReference type="ChEBI" id="CHEBI:57856"/>
        <dbReference type="ChEBI" id="CHEBI:59789"/>
        <dbReference type="ChEBI" id="CHEBI:90615"/>
        <dbReference type="ChEBI" id="CHEBI:90616"/>
        <dbReference type="EC" id="2.1.1.72"/>
    </reaction>
</comment>
<dbReference type="PANTHER" id="PTHR33841">
    <property type="entry name" value="DNA METHYLTRANSFERASE YEEA-RELATED"/>
    <property type="match status" value="1"/>
</dbReference>
<evidence type="ECO:0000313" key="9">
    <source>
        <dbReference type="EMBL" id="MDC8010984.1"/>
    </source>
</evidence>
<dbReference type="EC" id="2.1.1.72" evidence="2"/>
<dbReference type="AlphaFoldDB" id="A0A9X3YG08"/>
<evidence type="ECO:0000256" key="3">
    <source>
        <dbReference type="ARBA" id="ARBA00022603"/>
    </source>
</evidence>
<keyword evidence="6" id="KW-0680">Restriction system</keyword>
<dbReference type="PRINTS" id="PR00507">
    <property type="entry name" value="N12N6MTFRASE"/>
</dbReference>
<sequence>MMKGLEETKLTAKQKLISIENALSGNDIDAELLHLSAALLEMATFPLIRESGYTPTFNLTIGDGLLAAGSGPYDTVICNPPYRKLKANEVHGYREAHRDVIGGQPNIYGLFINRSLTLANPNGLIGLLTPTSFLSGDSFSKLRAKLLRKANVLSVDMLGNRKSMFIDVLQETAITLLRPTEAARADATTQIVILTDDGEYRDIGRFPLPNSGGPWPIPRSADDAALVAAAERGQYTLADYGYVARVGSLVAYRDKRPRFAKRPIDPKGRLVVPLVWATDIAPNGAFEHGRQHRSRKSSPFVQINGLNEAGVVKVRSVLLQRLTSSDQRSRLIAAPISPTWHTENKAYVCENHVIVLEPSDQAAVSVELMAALLNTNAIDRVFRTISSATNVALSELNVLLLPAPKAWIAATRETTDFEAAARAAYEGSVSSTKSGVKP</sequence>
<evidence type="ECO:0000256" key="1">
    <source>
        <dbReference type="ARBA" id="ARBA00006594"/>
    </source>
</evidence>
<comment type="caution">
    <text evidence="9">The sequence shown here is derived from an EMBL/GenBank/DDBJ whole genome shotgun (WGS) entry which is preliminary data.</text>
</comment>
<dbReference type="GO" id="GO:0009307">
    <property type="term" value="P:DNA restriction-modification system"/>
    <property type="evidence" value="ECO:0007669"/>
    <property type="project" value="UniProtKB-KW"/>
</dbReference>
<dbReference type="InterPro" id="IPR002052">
    <property type="entry name" value="DNA_methylase_N6_adenine_CS"/>
</dbReference>
<dbReference type="SUPFAM" id="SSF53335">
    <property type="entry name" value="S-adenosyl-L-methionine-dependent methyltransferases"/>
    <property type="match status" value="1"/>
</dbReference>
<dbReference type="InterPro" id="IPR029063">
    <property type="entry name" value="SAM-dependent_MTases_sf"/>
</dbReference>
<dbReference type="Gene3D" id="3.40.50.150">
    <property type="entry name" value="Vaccinia Virus protein VP39"/>
    <property type="match status" value="1"/>
</dbReference>
<dbReference type="GO" id="GO:0032259">
    <property type="term" value="P:methylation"/>
    <property type="evidence" value="ECO:0007669"/>
    <property type="project" value="UniProtKB-KW"/>
</dbReference>
<proteinExistence type="inferred from homology"/>
<evidence type="ECO:0000313" key="10">
    <source>
        <dbReference type="Proteomes" id="UP001139971"/>
    </source>
</evidence>
<dbReference type="PANTHER" id="PTHR33841:SF5">
    <property type="entry name" value="DNA METHYLASE (MODIFICATION METHYLASE) (METHYLTRANSFERASE)-RELATED"/>
    <property type="match status" value="1"/>
</dbReference>
<protein>
    <recommendedName>
        <fullName evidence="2">site-specific DNA-methyltransferase (adenine-specific)</fullName>
        <ecNumber evidence="2">2.1.1.72</ecNumber>
    </recommendedName>
</protein>
<evidence type="ECO:0000256" key="7">
    <source>
        <dbReference type="ARBA" id="ARBA00047942"/>
    </source>
</evidence>
<dbReference type="RefSeq" id="WP_272841717.1">
    <property type="nucleotide sequence ID" value="NZ_JAOVZO020000001.1"/>
</dbReference>
<dbReference type="EMBL" id="JAOVZO020000001">
    <property type="protein sequence ID" value="MDC8010984.1"/>
    <property type="molecule type" value="Genomic_DNA"/>
</dbReference>
<evidence type="ECO:0000256" key="2">
    <source>
        <dbReference type="ARBA" id="ARBA00011900"/>
    </source>
</evidence>
<evidence type="ECO:0000256" key="5">
    <source>
        <dbReference type="ARBA" id="ARBA00022691"/>
    </source>
</evidence>
<feature type="domain" description="Type II methyltransferase M.TaqI-like" evidence="8">
    <location>
        <begin position="49"/>
        <end position="160"/>
    </location>
</feature>
<dbReference type="GO" id="GO:0003676">
    <property type="term" value="F:nucleic acid binding"/>
    <property type="evidence" value="ECO:0007669"/>
    <property type="project" value="InterPro"/>
</dbReference>
<name>A0A9X3YG08_9GAMM</name>
<keyword evidence="10" id="KW-1185">Reference proteome</keyword>
<dbReference type="Proteomes" id="UP001139971">
    <property type="component" value="Unassembled WGS sequence"/>
</dbReference>
<evidence type="ECO:0000256" key="4">
    <source>
        <dbReference type="ARBA" id="ARBA00022679"/>
    </source>
</evidence>
<dbReference type="InterPro" id="IPR011639">
    <property type="entry name" value="MethylTrfase_TaqI-like_dom"/>
</dbReference>
<gene>
    <name evidence="9" type="ORF">OD750_000320</name>
</gene>
<evidence type="ECO:0000256" key="6">
    <source>
        <dbReference type="ARBA" id="ARBA00022747"/>
    </source>
</evidence>
<keyword evidence="3 9" id="KW-0489">Methyltransferase</keyword>
<comment type="similarity">
    <text evidence="1">Belongs to the N(4)/N(6)-methyltransferase family.</text>
</comment>
<reference evidence="9" key="1">
    <citation type="submission" date="2023-02" db="EMBL/GenBank/DDBJ databases">
        <title>Tahibacter soli sp. nov. isolated from soil.</title>
        <authorList>
            <person name="Baek J.H."/>
            <person name="Lee J.K."/>
            <person name="Choi D.G."/>
            <person name="Jeon C.O."/>
        </authorList>
    </citation>
    <scope>NUCLEOTIDE SEQUENCE</scope>
    <source>
        <strain evidence="9">BL</strain>
    </source>
</reference>
<accession>A0A9X3YG08</accession>
<organism evidence="9 10">
    <name type="scientific">Tahibacter soli</name>
    <dbReference type="NCBI Taxonomy" id="2983605"/>
    <lineage>
        <taxon>Bacteria</taxon>
        <taxon>Pseudomonadati</taxon>
        <taxon>Pseudomonadota</taxon>
        <taxon>Gammaproteobacteria</taxon>
        <taxon>Lysobacterales</taxon>
        <taxon>Rhodanobacteraceae</taxon>
        <taxon>Tahibacter</taxon>
    </lineage>
</organism>
<dbReference type="InterPro" id="IPR050953">
    <property type="entry name" value="N4_N6_ade-DNA_methylase"/>
</dbReference>
<keyword evidence="5" id="KW-0949">S-adenosyl-L-methionine</keyword>
<dbReference type="GO" id="GO:0009007">
    <property type="term" value="F:site-specific DNA-methyltransferase (adenine-specific) activity"/>
    <property type="evidence" value="ECO:0007669"/>
    <property type="project" value="UniProtKB-EC"/>
</dbReference>
<dbReference type="Pfam" id="PF07669">
    <property type="entry name" value="Eco57I"/>
    <property type="match status" value="1"/>
</dbReference>
<dbReference type="PROSITE" id="PS00092">
    <property type="entry name" value="N6_MTASE"/>
    <property type="match status" value="1"/>
</dbReference>
<keyword evidence="4" id="KW-0808">Transferase</keyword>